<dbReference type="OrthoDB" id="9763643at2"/>
<dbReference type="InterPro" id="IPR008270">
    <property type="entry name" value="Glyco_hydro_25_AS"/>
</dbReference>
<dbReference type="KEGG" id="sfer:NCTC12278_01229"/>
<dbReference type="PANTHER" id="PTHR34135">
    <property type="entry name" value="LYSOZYME"/>
    <property type="match status" value="1"/>
</dbReference>
<keyword evidence="6" id="KW-0732">Signal</keyword>
<dbReference type="Gene3D" id="2.60.40.3760">
    <property type="match status" value="6"/>
</dbReference>
<accession>A0A2X3W8K8</accession>
<dbReference type="RefSeq" id="WP_018030080.1">
    <property type="nucleotide sequence ID" value="NZ_LS483343.1"/>
</dbReference>
<dbReference type="InterPro" id="IPR018077">
    <property type="entry name" value="Glyco_hydro_fam25_subgr"/>
</dbReference>
<feature type="region of interest" description="Disordered" evidence="5">
    <location>
        <begin position="31"/>
        <end position="143"/>
    </location>
</feature>
<dbReference type="STRING" id="1123303.GCA_000372425_00751"/>
<dbReference type="Pfam" id="PF08481">
    <property type="entry name" value="GBS_Bsp-like"/>
    <property type="match status" value="6"/>
</dbReference>
<name>A0A2X3W8K8_9STRE</name>
<dbReference type="GO" id="GO:0016052">
    <property type="term" value="P:carbohydrate catabolic process"/>
    <property type="evidence" value="ECO:0007669"/>
    <property type="project" value="TreeGrafter"/>
</dbReference>
<dbReference type="Pfam" id="PF01183">
    <property type="entry name" value="Glyco_hydro_25"/>
    <property type="match status" value="1"/>
</dbReference>
<dbReference type="PROSITE" id="PS51904">
    <property type="entry name" value="GLYCOSYL_HYDROL_F25_2"/>
    <property type="match status" value="1"/>
</dbReference>
<dbReference type="Proteomes" id="UP000249495">
    <property type="component" value="Chromosome 1"/>
</dbReference>
<dbReference type="GO" id="GO:0009253">
    <property type="term" value="P:peptidoglycan catabolic process"/>
    <property type="evidence" value="ECO:0007669"/>
    <property type="project" value="InterPro"/>
</dbReference>
<sequence length="927" mass="101286">MTKSSIKTYLMIPLSLTLFLASSTVLADEVTSTQSVTESTSESKTSSTSAATEIKTSQSSATTVTSATTEADTGVSEMTQSQTSSQSATSSTASQTSTESLASTSSGLNQSTSSNSALTPRTLRSAVTTSSSQPVTSTSLDSGGIRIQYNGDLTANEKIQFAVWSELDDQNDLRWYTANNLGAAYAEFKNHRTYGKYFVHTYANRNGKMVGLNASSIIVANPQVKTTIQKTSDTSFDVLISNVPETVTNLVVPVWSQKNNQDDIVWYKAVQTGTSSYKVSVDTKNHRSDLGHYEAHIYGYSKVTQSQIGLAASSGFDAVDSRPNALVSIGNYKENSKTFDVNVVGSSATKTITGVSIAVWSEENGQDDLKWYAPQISNNQASAKIDIANHSNTFGNYIIHVYTDYSDSTKVGTNLGTYKFSPYSVSADQTAQGISLKFDSVLSFDKTQIRFAVWSANKDQDDLKWYSADSKGEAIAPYTNHSGYGTYYIHTYQSKDGKMIPLNGKTLTIAQPELKTAISKTGDNTYLLNMTNVPLYISEVLVPVWTDNKGQDDIRWYGATKVGDTAYQVTIQAKNHQFETGHYSVHVYGKSQLEGNRTIGLATTAGFNVTSVKVANPSVQVTNHNPSQGTLDVVVSESADTKAIKTVKVAVWSESNQSNLYWYETSTVVNGKATIAVNQINHKGIVGNYTIHVYTTTQDNQESGYNAGTYRLESKTLQTLPAYFIDISSHNGNITVEEFNRLKQQGIVGVVVKLTEGTSYINPFAKAQIANAQAAGIKVSAYHYSHYTSAGEAQAEAQYFVRAAKNHGLSSATVMVNDMEESKMLSNINSNVQAWQDEMKRLGYGNVIHYTMASWLDIRGGQVSTSQFGIRNFWIAHYVNGYTYLDQASAKAYAYYNNAAAWQYTSVSKKLTNNLDENIDYTGRFTI</sequence>
<proteinExistence type="inferred from homology"/>
<dbReference type="GO" id="GO:0016998">
    <property type="term" value="P:cell wall macromolecule catabolic process"/>
    <property type="evidence" value="ECO:0007669"/>
    <property type="project" value="InterPro"/>
</dbReference>
<keyword evidence="3 4" id="KW-0326">Glycosidase</keyword>
<dbReference type="EMBL" id="LS483343">
    <property type="protein sequence ID" value="SQF40656.1"/>
    <property type="molecule type" value="Genomic_DNA"/>
</dbReference>
<evidence type="ECO:0000313" key="7">
    <source>
        <dbReference type="EMBL" id="SQF40656.1"/>
    </source>
</evidence>
<keyword evidence="2 4" id="KW-0378">Hydrolase</keyword>
<dbReference type="Gene3D" id="3.20.20.80">
    <property type="entry name" value="Glycosidases"/>
    <property type="match status" value="1"/>
</dbReference>
<dbReference type="InterPro" id="IPR013688">
    <property type="entry name" value="GBS_Bsp-like"/>
</dbReference>
<feature type="compositionally biased region" description="Low complexity" evidence="5">
    <location>
        <begin position="31"/>
        <end position="116"/>
    </location>
</feature>
<evidence type="ECO:0000256" key="6">
    <source>
        <dbReference type="SAM" id="SignalP"/>
    </source>
</evidence>
<dbReference type="AlphaFoldDB" id="A0A2X3W8K8"/>
<dbReference type="PANTHER" id="PTHR34135:SF1">
    <property type="entry name" value="GLYCOSYL HYDROLASE FAMILY 25"/>
    <property type="match status" value="1"/>
</dbReference>
<protein>
    <recommendedName>
        <fullName evidence="4">Lysozyme</fullName>
        <ecNumber evidence="4">3.2.1.17</ecNumber>
    </recommendedName>
</protein>
<keyword evidence="8" id="KW-1185">Reference proteome</keyword>
<comment type="catalytic activity">
    <reaction evidence="4">
        <text>Hydrolysis of (1-&gt;4)-beta-linkages between N-acetylmuramic acid and N-acetyl-D-glucosamine residues in a peptidoglycan and between N-acetyl-D-glucosamine residues in chitodextrins.</text>
        <dbReference type="EC" id="3.2.1.17"/>
    </reaction>
</comment>
<feature type="compositionally biased region" description="Low complexity" evidence="5">
    <location>
        <begin position="125"/>
        <end position="142"/>
    </location>
</feature>
<feature type="signal peptide" evidence="6">
    <location>
        <begin position="1"/>
        <end position="27"/>
    </location>
</feature>
<dbReference type="InterPro" id="IPR002053">
    <property type="entry name" value="Glyco_hydro_25"/>
</dbReference>
<evidence type="ECO:0000256" key="4">
    <source>
        <dbReference type="RuleBase" id="RU361176"/>
    </source>
</evidence>
<dbReference type="EC" id="3.2.1.17" evidence="4"/>
<dbReference type="PROSITE" id="PS00953">
    <property type="entry name" value="GLYCOSYL_HYDROL_F25_1"/>
    <property type="match status" value="1"/>
</dbReference>
<dbReference type="InterPro" id="IPR017853">
    <property type="entry name" value="GH"/>
</dbReference>
<feature type="chain" id="PRO_5016127427" description="Lysozyme" evidence="6">
    <location>
        <begin position="28"/>
        <end position="927"/>
    </location>
</feature>
<dbReference type="GO" id="GO:0003796">
    <property type="term" value="F:lysozyme activity"/>
    <property type="evidence" value="ECO:0007669"/>
    <property type="project" value="UniProtKB-EC"/>
</dbReference>
<evidence type="ECO:0000256" key="2">
    <source>
        <dbReference type="ARBA" id="ARBA00022801"/>
    </source>
</evidence>
<evidence type="ECO:0000256" key="3">
    <source>
        <dbReference type="ARBA" id="ARBA00023295"/>
    </source>
</evidence>
<evidence type="ECO:0000256" key="5">
    <source>
        <dbReference type="SAM" id="MobiDB-lite"/>
    </source>
</evidence>
<evidence type="ECO:0000256" key="1">
    <source>
        <dbReference type="ARBA" id="ARBA00010646"/>
    </source>
</evidence>
<reference evidence="7 8" key="1">
    <citation type="submission" date="2018-06" db="EMBL/GenBank/DDBJ databases">
        <authorList>
            <consortium name="Pathogen Informatics"/>
            <person name="Doyle S."/>
        </authorList>
    </citation>
    <scope>NUCLEOTIDE SEQUENCE [LARGE SCALE GENOMIC DNA]</scope>
    <source>
        <strain evidence="7 8">NCTC12278</strain>
    </source>
</reference>
<evidence type="ECO:0000313" key="8">
    <source>
        <dbReference type="Proteomes" id="UP000249495"/>
    </source>
</evidence>
<dbReference type="SUPFAM" id="SSF51445">
    <property type="entry name" value="(Trans)glycosidases"/>
    <property type="match status" value="1"/>
</dbReference>
<gene>
    <name evidence="7" type="primary">atlA</name>
    <name evidence="7" type="ORF">NCTC12278_01229</name>
</gene>
<dbReference type="SMART" id="SM00641">
    <property type="entry name" value="Glyco_25"/>
    <property type="match status" value="1"/>
</dbReference>
<organism evidence="7 8">
    <name type="scientific">Streptococcus ferus</name>
    <dbReference type="NCBI Taxonomy" id="1345"/>
    <lineage>
        <taxon>Bacteria</taxon>
        <taxon>Bacillati</taxon>
        <taxon>Bacillota</taxon>
        <taxon>Bacilli</taxon>
        <taxon>Lactobacillales</taxon>
        <taxon>Streptococcaceae</taxon>
        <taxon>Streptococcus</taxon>
    </lineage>
</organism>
<comment type="similarity">
    <text evidence="1 4">Belongs to the glycosyl hydrolase 25 family.</text>
</comment>